<dbReference type="InterPro" id="IPR006549">
    <property type="entry name" value="HAD-SF_hydro_IIIA"/>
</dbReference>
<name>A0A0K8MGS1_9LACO</name>
<dbReference type="Gene3D" id="3.40.50.1000">
    <property type="entry name" value="HAD superfamily/HAD-like"/>
    <property type="match status" value="1"/>
</dbReference>
<dbReference type="EMBL" id="DF968001">
    <property type="protein sequence ID" value="GAO99756.1"/>
    <property type="molecule type" value="Genomic_DNA"/>
</dbReference>
<evidence type="ECO:0000313" key="1">
    <source>
        <dbReference type="EMBL" id="GAO99756.1"/>
    </source>
</evidence>
<dbReference type="Proteomes" id="UP000253891">
    <property type="component" value="Unassembled WGS sequence"/>
</dbReference>
<dbReference type="InterPro" id="IPR036412">
    <property type="entry name" value="HAD-like_sf"/>
</dbReference>
<dbReference type="RefSeq" id="WP_061993149.1">
    <property type="nucleotide sequence ID" value="NZ_DF968001.1"/>
</dbReference>
<dbReference type="AlphaFoldDB" id="A0A0K8MGS1"/>
<dbReference type="GO" id="GO:0008962">
    <property type="term" value="F:phosphatidylglycerophosphatase activity"/>
    <property type="evidence" value="ECO:0007669"/>
    <property type="project" value="InterPro"/>
</dbReference>
<dbReference type="NCBIfam" id="TIGR01662">
    <property type="entry name" value="HAD-SF-IIIA"/>
    <property type="match status" value="1"/>
</dbReference>
<sequence>MALNFLKPTYSVESVYDLSVAELKAQGIKAVLTDLDNTLLAWNNPDGTPELHQWLSELKSAGIEVVVVSNNTWDRVEKAVSDLDVEYTAWSLKPLPRGILKVLKQNQWQKDEVLMVGDQMLTDVWAAHLAGVPSVLVKQLIESDMWQTWLNRSLEKLAKKIIYRKNETLIWHKSFADAVKAKEINGN</sequence>
<protein>
    <submittedName>
        <fullName evidence="1">HAD superfamily hydrolase</fullName>
    </submittedName>
</protein>
<dbReference type="OrthoDB" id="9787572at2"/>
<dbReference type="SUPFAM" id="SSF56784">
    <property type="entry name" value="HAD-like"/>
    <property type="match status" value="1"/>
</dbReference>
<keyword evidence="2" id="KW-1185">Reference proteome</keyword>
<accession>A0A0K8MGS1</accession>
<dbReference type="InterPro" id="IPR023214">
    <property type="entry name" value="HAD_sf"/>
</dbReference>
<gene>
    <name evidence="1" type="ORF">FFIC_240290</name>
</gene>
<dbReference type="Pfam" id="PF00702">
    <property type="entry name" value="Hydrolase"/>
    <property type="match status" value="1"/>
</dbReference>
<dbReference type="CDD" id="cd16416">
    <property type="entry name" value="HAD_BsYqeG-like"/>
    <property type="match status" value="1"/>
</dbReference>
<organism evidence="1 2">
    <name type="scientific">Fructobacillus ficulneus</name>
    <dbReference type="NCBI Taxonomy" id="157463"/>
    <lineage>
        <taxon>Bacteria</taxon>
        <taxon>Bacillati</taxon>
        <taxon>Bacillota</taxon>
        <taxon>Bacilli</taxon>
        <taxon>Lactobacillales</taxon>
        <taxon>Lactobacillaceae</taxon>
        <taxon>Fructobacillus</taxon>
    </lineage>
</organism>
<dbReference type="NCBIfam" id="TIGR01668">
    <property type="entry name" value="YqeG_hyp_ppase"/>
    <property type="match status" value="1"/>
</dbReference>
<keyword evidence="1" id="KW-0378">Hydrolase</keyword>
<proteinExistence type="predicted"/>
<dbReference type="InterPro" id="IPR010021">
    <property type="entry name" value="PGPP1/Gep4"/>
</dbReference>
<reference evidence="1 2" key="1">
    <citation type="journal article" date="2015" name="BMC Genomics">
        <title>Comparative genomics of Fructobacillus spp. and Leuconostoc spp. reveals niche-specific evolution of Fructobacillus spp.</title>
        <authorList>
            <person name="Endo A."/>
            <person name="Tanizawa Y."/>
            <person name="Tanaka N."/>
            <person name="Maeno S."/>
            <person name="Kumar H."/>
            <person name="Shiwa Y."/>
            <person name="Okada S."/>
            <person name="Yoshikawa H."/>
            <person name="Dicks L."/>
            <person name="Nakagawa J."/>
            <person name="Arita M."/>
        </authorList>
    </citation>
    <scope>NUCLEOTIDE SEQUENCE [LARGE SCALE GENOMIC DNA]</scope>
    <source>
        <strain evidence="1 2">JCM 12225</strain>
    </source>
</reference>
<dbReference type="STRING" id="157463.GCA_001047075_00673"/>
<evidence type="ECO:0000313" key="2">
    <source>
        <dbReference type="Proteomes" id="UP000253891"/>
    </source>
</evidence>